<protein>
    <submittedName>
        <fullName evidence="7">Aliphatic sulfonate ABC transporter substrate-binding protein</fullName>
    </submittedName>
</protein>
<dbReference type="GO" id="GO:0016020">
    <property type="term" value="C:membrane"/>
    <property type="evidence" value="ECO:0007669"/>
    <property type="project" value="InterPro"/>
</dbReference>
<evidence type="ECO:0000256" key="3">
    <source>
        <dbReference type="ARBA" id="ARBA00022448"/>
    </source>
</evidence>
<dbReference type="PROSITE" id="PS51257">
    <property type="entry name" value="PROKAR_LIPOPROTEIN"/>
    <property type="match status" value="1"/>
</dbReference>
<dbReference type="InterPro" id="IPR015168">
    <property type="entry name" value="SsuA/THI5"/>
</dbReference>
<organism evidence="7 8">
    <name type="scientific">Pseudobutyrivibrio ruminis</name>
    <dbReference type="NCBI Taxonomy" id="46206"/>
    <lineage>
        <taxon>Bacteria</taxon>
        <taxon>Bacillati</taxon>
        <taxon>Bacillota</taxon>
        <taxon>Clostridia</taxon>
        <taxon>Lachnospirales</taxon>
        <taxon>Lachnospiraceae</taxon>
        <taxon>Pseudobutyrivibrio</taxon>
    </lineage>
</organism>
<dbReference type="Pfam" id="PF09084">
    <property type="entry name" value="NMT1"/>
    <property type="match status" value="1"/>
</dbReference>
<comment type="caution">
    <text evidence="7">The sequence shown here is derived from an EMBL/GenBank/DDBJ whole genome shotgun (WGS) entry which is preliminary data.</text>
</comment>
<dbReference type="SMART" id="SM00062">
    <property type="entry name" value="PBPb"/>
    <property type="match status" value="1"/>
</dbReference>
<dbReference type="InterPro" id="IPR001638">
    <property type="entry name" value="Solute-binding_3/MltF_N"/>
</dbReference>
<name>A0A927UAI7_9FIRM</name>
<dbReference type="GO" id="GO:0042597">
    <property type="term" value="C:periplasmic space"/>
    <property type="evidence" value="ECO:0007669"/>
    <property type="project" value="UniProtKB-SubCell"/>
</dbReference>
<dbReference type="InterPro" id="IPR010067">
    <property type="entry name" value="ABC_SsuA_sub-bd"/>
</dbReference>
<evidence type="ECO:0000256" key="4">
    <source>
        <dbReference type="ARBA" id="ARBA00022729"/>
    </source>
</evidence>
<evidence type="ECO:0000313" key="7">
    <source>
        <dbReference type="EMBL" id="MBE5918372.1"/>
    </source>
</evidence>
<reference evidence="7" key="1">
    <citation type="submission" date="2019-04" db="EMBL/GenBank/DDBJ databases">
        <title>Evolution of Biomass-Degrading Anaerobic Consortia Revealed by Metagenomics.</title>
        <authorList>
            <person name="Peng X."/>
        </authorList>
    </citation>
    <scope>NUCLEOTIDE SEQUENCE</scope>
    <source>
        <strain evidence="7">SIG311</strain>
    </source>
</reference>
<evidence type="ECO:0000256" key="1">
    <source>
        <dbReference type="ARBA" id="ARBA00004418"/>
    </source>
</evidence>
<evidence type="ECO:0000256" key="5">
    <source>
        <dbReference type="SAM" id="SignalP"/>
    </source>
</evidence>
<dbReference type="Proteomes" id="UP000766246">
    <property type="component" value="Unassembled WGS sequence"/>
</dbReference>
<sequence>MKTKILSILLATALLGALTGCGTGSVAAKVNETNDNGKEGESTLRLGIQPGDLLDNVAFAKGFFDEEGLNVEAQVFSYGPPIVEALTSGDLDVGLMGDQPAFSAISNGVPVEIISGTQSSNKRHGLIARDDSNIESLEDLKGKTVSVPVGSNAQPLLYIYLESAGLTEDDVEIVNLGVVDAETSIIAGDIDAAVVYEPHFTSVATKENGVHVVTDAEGYKDYVSISIGRVDYDKEHPEELAKLLRAWDKAAKWAKENPEEAAQIVYDADGTSKEITLNFISNSEIGPGLTESRVQALLDGKEQSLKYGLIENDYDLNDYINYDYLELAGLH</sequence>
<feature type="signal peptide" evidence="5">
    <location>
        <begin position="1"/>
        <end position="28"/>
    </location>
</feature>
<feature type="domain" description="Solute-binding protein family 3/N-terminal" evidence="6">
    <location>
        <begin position="43"/>
        <end position="257"/>
    </location>
</feature>
<dbReference type="AlphaFoldDB" id="A0A927UAI7"/>
<evidence type="ECO:0000259" key="6">
    <source>
        <dbReference type="SMART" id="SM00062"/>
    </source>
</evidence>
<accession>A0A927UAI7</accession>
<dbReference type="EMBL" id="SVER01000002">
    <property type="protein sequence ID" value="MBE5918372.1"/>
    <property type="molecule type" value="Genomic_DNA"/>
</dbReference>
<keyword evidence="3" id="KW-0813">Transport</keyword>
<dbReference type="PANTHER" id="PTHR30024">
    <property type="entry name" value="ALIPHATIC SULFONATES-BINDING PROTEIN-RELATED"/>
    <property type="match status" value="1"/>
</dbReference>
<evidence type="ECO:0000256" key="2">
    <source>
        <dbReference type="ARBA" id="ARBA00010742"/>
    </source>
</evidence>
<dbReference type="Gene3D" id="3.40.190.10">
    <property type="entry name" value="Periplasmic binding protein-like II"/>
    <property type="match status" value="2"/>
</dbReference>
<comment type="subcellular location">
    <subcellularLocation>
        <location evidence="1">Periplasm</location>
    </subcellularLocation>
</comment>
<gene>
    <name evidence="7" type="ORF">E7272_00880</name>
</gene>
<feature type="chain" id="PRO_5039194676" evidence="5">
    <location>
        <begin position="29"/>
        <end position="331"/>
    </location>
</feature>
<dbReference type="NCBIfam" id="TIGR01728">
    <property type="entry name" value="SsuA_fam"/>
    <property type="match status" value="1"/>
</dbReference>
<keyword evidence="4 5" id="KW-0732">Signal</keyword>
<dbReference type="PANTHER" id="PTHR30024:SF42">
    <property type="entry name" value="ALIPHATIC SULFONATES-BINDING PROTEIN-RELATED"/>
    <property type="match status" value="1"/>
</dbReference>
<comment type="similarity">
    <text evidence="2">Belongs to the bacterial solute-binding protein SsuA/TauA family.</text>
</comment>
<dbReference type="CDD" id="cd01008">
    <property type="entry name" value="PBP2_NrtA_SsuA_CpmA_like"/>
    <property type="match status" value="1"/>
</dbReference>
<dbReference type="GO" id="GO:0042626">
    <property type="term" value="F:ATPase-coupled transmembrane transporter activity"/>
    <property type="evidence" value="ECO:0007669"/>
    <property type="project" value="InterPro"/>
</dbReference>
<proteinExistence type="inferred from homology"/>
<dbReference type="SUPFAM" id="SSF53850">
    <property type="entry name" value="Periplasmic binding protein-like II"/>
    <property type="match status" value="1"/>
</dbReference>
<evidence type="ECO:0000313" key="8">
    <source>
        <dbReference type="Proteomes" id="UP000766246"/>
    </source>
</evidence>